<reference evidence="2" key="1">
    <citation type="submission" date="2022-11" db="UniProtKB">
        <authorList>
            <consortium name="WormBaseParasite"/>
        </authorList>
    </citation>
    <scope>IDENTIFICATION</scope>
</reference>
<organism evidence="1 2">
    <name type="scientific">Panagrolaimus sp. ES5</name>
    <dbReference type="NCBI Taxonomy" id="591445"/>
    <lineage>
        <taxon>Eukaryota</taxon>
        <taxon>Metazoa</taxon>
        <taxon>Ecdysozoa</taxon>
        <taxon>Nematoda</taxon>
        <taxon>Chromadorea</taxon>
        <taxon>Rhabditida</taxon>
        <taxon>Tylenchina</taxon>
        <taxon>Panagrolaimomorpha</taxon>
        <taxon>Panagrolaimoidea</taxon>
        <taxon>Panagrolaimidae</taxon>
        <taxon>Panagrolaimus</taxon>
    </lineage>
</organism>
<protein>
    <submittedName>
        <fullName evidence="2">Uncharacterized protein</fullName>
    </submittedName>
</protein>
<evidence type="ECO:0000313" key="1">
    <source>
        <dbReference type="Proteomes" id="UP000887579"/>
    </source>
</evidence>
<dbReference type="Proteomes" id="UP000887579">
    <property type="component" value="Unplaced"/>
</dbReference>
<dbReference type="WBParaSite" id="ES5_v2.g24987.t1">
    <property type="protein sequence ID" value="ES5_v2.g24987.t1"/>
    <property type="gene ID" value="ES5_v2.g24987"/>
</dbReference>
<name>A0AC34G5W2_9BILA</name>
<proteinExistence type="predicted"/>
<evidence type="ECO:0000313" key="2">
    <source>
        <dbReference type="WBParaSite" id="ES5_v2.g24987.t1"/>
    </source>
</evidence>
<sequence length="230" mass="26046">MAVVAKKLKDPLNFPGGQGEELTVTTNMFNLRILKSNVIKKVNVVAVTKDKDKKIVTMEGNKVFSLFKKAYCGRNGCLKDIKHIVEGYPAKDGITVYEKKFGDEKIAAKYCGSISINDWNTFDNDLKMFLKKAFVATIYEMFDKHQYTLMKRVIYSFKTKGNFPAVFLNNIFQLLPGIRLGYECDIQDENDPTRSNNLVSINYSPTVATRTSVSLLKCYEDLCTEVIATL</sequence>
<accession>A0AC34G5W2</accession>